<protein>
    <recommendedName>
        <fullName evidence="3">CAAX prenyl protease 2/Lysostaphin resistance protein A-like domain-containing protein</fullName>
    </recommendedName>
</protein>
<dbReference type="PANTHER" id="PTHR39430">
    <property type="entry name" value="MEMBRANE-ASSOCIATED PROTEASE-RELATED"/>
    <property type="match status" value="1"/>
</dbReference>
<feature type="transmembrane region" description="Helical" evidence="2">
    <location>
        <begin position="128"/>
        <end position="147"/>
    </location>
</feature>
<keyword evidence="5" id="KW-1185">Reference proteome</keyword>
<evidence type="ECO:0000259" key="3">
    <source>
        <dbReference type="Pfam" id="PF02517"/>
    </source>
</evidence>
<feature type="transmembrane region" description="Helical" evidence="2">
    <location>
        <begin position="208"/>
        <end position="230"/>
    </location>
</feature>
<feature type="transmembrane region" description="Helical" evidence="2">
    <location>
        <begin position="159"/>
        <end position="176"/>
    </location>
</feature>
<gene>
    <name evidence="4" type="ORF">LMG032447_00008</name>
</gene>
<reference evidence="4" key="1">
    <citation type="submission" date="2022-03" db="EMBL/GenBank/DDBJ databases">
        <authorList>
            <person name="Hettiarachchi G."/>
        </authorList>
    </citation>
    <scope>NUCLEOTIDE SEQUENCE</scope>
    <source>
        <strain evidence="4">LMG 32447</strain>
    </source>
</reference>
<evidence type="ECO:0000313" key="4">
    <source>
        <dbReference type="EMBL" id="CAH1849896.1"/>
    </source>
</evidence>
<sequence length="284" mass="31314">MIKLFTNRTMIVIGAFLIALFIFVLGDVTSGIATQLLIPNLLSSSTAAEDTISLWATAITPLIFIGWYAINRNQTQFQLYLPFPRQKVLSRYLSSWLLGALAIIIIWLIGLIFQAFTITTVWHNTNGFWILAFLIGFGFQGMSEEIVCRGYLQGKLTQAIGPKTAIIISSIFFAALHGANNGVTVVALFNLILFGLLMALVRDFTKNLWLCGAFHSAWNFVQGPILGVHVSGTYPSANILLSQGTAHYTWANGGDFGIEGSLLCSIIYVIMIAGVIYWHKRQQA</sequence>
<dbReference type="Pfam" id="PF02517">
    <property type="entry name" value="Rce1-like"/>
    <property type="match status" value="1"/>
</dbReference>
<comment type="similarity">
    <text evidence="1">Belongs to the UPF0177 family.</text>
</comment>
<feature type="transmembrane region" description="Helical" evidence="2">
    <location>
        <begin position="52"/>
        <end position="71"/>
    </location>
</feature>
<dbReference type="Proteomes" id="UP000838102">
    <property type="component" value="Unassembled WGS sequence"/>
</dbReference>
<accession>A0ABM9D0V4</accession>
<dbReference type="RefSeq" id="WP_248705487.1">
    <property type="nucleotide sequence ID" value="NZ_CAKOET010000001.1"/>
</dbReference>
<evidence type="ECO:0000313" key="5">
    <source>
        <dbReference type="Proteomes" id="UP000838102"/>
    </source>
</evidence>
<proteinExistence type="inferred from homology"/>
<evidence type="ECO:0000256" key="2">
    <source>
        <dbReference type="SAM" id="Phobius"/>
    </source>
</evidence>
<dbReference type="InterPro" id="IPR003675">
    <property type="entry name" value="Rce1/LyrA-like_dom"/>
</dbReference>
<name>A0ABM9D0V4_9LACO</name>
<keyword evidence="2" id="KW-0812">Transmembrane</keyword>
<feature type="transmembrane region" description="Helical" evidence="2">
    <location>
        <begin position="182"/>
        <end position="201"/>
    </location>
</feature>
<keyword evidence="2" id="KW-0472">Membrane</keyword>
<organism evidence="4 5">
    <name type="scientific">Convivina praedatoris</name>
    <dbReference type="NCBI Taxonomy" id="2880963"/>
    <lineage>
        <taxon>Bacteria</taxon>
        <taxon>Bacillati</taxon>
        <taxon>Bacillota</taxon>
        <taxon>Bacilli</taxon>
        <taxon>Lactobacillales</taxon>
        <taxon>Lactobacillaceae</taxon>
        <taxon>Convivina</taxon>
    </lineage>
</organism>
<keyword evidence="2" id="KW-1133">Transmembrane helix</keyword>
<feature type="transmembrane region" description="Helical" evidence="2">
    <location>
        <begin position="260"/>
        <end position="278"/>
    </location>
</feature>
<comment type="caution">
    <text evidence="4">The sequence shown here is derived from an EMBL/GenBank/DDBJ whole genome shotgun (WGS) entry which is preliminary data.</text>
</comment>
<dbReference type="EMBL" id="CAKOEU010000001">
    <property type="protein sequence ID" value="CAH1849896.1"/>
    <property type="molecule type" value="Genomic_DNA"/>
</dbReference>
<dbReference type="PANTHER" id="PTHR39430:SF1">
    <property type="entry name" value="PROTEASE"/>
    <property type="match status" value="1"/>
</dbReference>
<feature type="domain" description="CAAX prenyl protease 2/Lysostaphin resistance protein A-like" evidence="3">
    <location>
        <begin position="128"/>
        <end position="221"/>
    </location>
</feature>
<evidence type="ECO:0000256" key="1">
    <source>
        <dbReference type="ARBA" id="ARBA00009067"/>
    </source>
</evidence>
<feature type="transmembrane region" description="Helical" evidence="2">
    <location>
        <begin position="12"/>
        <end position="32"/>
    </location>
</feature>
<feature type="transmembrane region" description="Helical" evidence="2">
    <location>
        <begin position="92"/>
        <end position="116"/>
    </location>
</feature>